<feature type="compositionally biased region" description="Low complexity" evidence="1">
    <location>
        <begin position="266"/>
        <end position="300"/>
    </location>
</feature>
<feature type="chain" id="PRO_5009258841" description="Cytochrome c domain-containing protein" evidence="2">
    <location>
        <begin position="28"/>
        <end position="340"/>
    </location>
</feature>
<evidence type="ECO:0000313" key="4">
    <source>
        <dbReference type="Proteomes" id="UP000243904"/>
    </source>
</evidence>
<reference evidence="4" key="1">
    <citation type="submission" date="2016-10" db="EMBL/GenBank/DDBJ databases">
        <authorList>
            <person name="Varghese N."/>
            <person name="Submissions S."/>
        </authorList>
    </citation>
    <scope>NUCLEOTIDE SEQUENCE [LARGE SCALE GENOMIC DNA]</scope>
    <source>
        <strain evidence="4">GAS369</strain>
    </source>
</reference>
<accession>A0A1H1RHV0</accession>
<organism evidence="3 4">
    <name type="scientific">Bradyrhizobium canariense</name>
    <dbReference type="NCBI Taxonomy" id="255045"/>
    <lineage>
        <taxon>Bacteria</taxon>
        <taxon>Pseudomonadati</taxon>
        <taxon>Pseudomonadota</taxon>
        <taxon>Alphaproteobacteria</taxon>
        <taxon>Hyphomicrobiales</taxon>
        <taxon>Nitrobacteraceae</taxon>
        <taxon>Bradyrhizobium</taxon>
    </lineage>
</organism>
<feature type="compositionally biased region" description="Pro residues" evidence="1">
    <location>
        <begin position="323"/>
        <end position="340"/>
    </location>
</feature>
<proteinExistence type="predicted"/>
<name>A0A1H1RHV0_9BRAD</name>
<dbReference type="EMBL" id="LT629750">
    <property type="protein sequence ID" value="SDS35280.1"/>
    <property type="molecule type" value="Genomic_DNA"/>
</dbReference>
<feature type="compositionally biased region" description="Basic and acidic residues" evidence="1">
    <location>
        <begin position="127"/>
        <end position="141"/>
    </location>
</feature>
<gene>
    <name evidence="3" type="ORF">SAMN05444158_1793</name>
</gene>
<evidence type="ECO:0000313" key="3">
    <source>
        <dbReference type="EMBL" id="SDS35280.1"/>
    </source>
</evidence>
<evidence type="ECO:0000256" key="2">
    <source>
        <dbReference type="SAM" id="SignalP"/>
    </source>
</evidence>
<feature type="region of interest" description="Disordered" evidence="1">
    <location>
        <begin position="92"/>
        <end position="340"/>
    </location>
</feature>
<keyword evidence="4" id="KW-1185">Reference proteome</keyword>
<evidence type="ECO:0008006" key="5">
    <source>
        <dbReference type="Google" id="ProtNLM"/>
    </source>
</evidence>
<feature type="compositionally biased region" description="Low complexity" evidence="1">
    <location>
        <begin position="307"/>
        <end position="322"/>
    </location>
</feature>
<dbReference type="Proteomes" id="UP000243904">
    <property type="component" value="Chromosome I"/>
</dbReference>
<feature type="compositionally biased region" description="Basic and acidic residues" evidence="1">
    <location>
        <begin position="175"/>
        <end position="184"/>
    </location>
</feature>
<keyword evidence="2" id="KW-0732">Signal</keyword>
<protein>
    <recommendedName>
        <fullName evidence="5">Cytochrome c domain-containing protein</fullName>
    </recommendedName>
</protein>
<feature type="compositionally biased region" description="Basic and acidic residues" evidence="1">
    <location>
        <begin position="206"/>
        <end position="249"/>
    </location>
</feature>
<feature type="compositionally biased region" description="Basic residues" evidence="1">
    <location>
        <begin position="185"/>
        <end position="196"/>
    </location>
</feature>
<dbReference type="AlphaFoldDB" id="A0A1H1RHV0"/>
<dbReference type="PROSITE" id="PS51257">
    <property type="entry name" value="PROKAR_LIPOPROTEIN"/>
    <property type="match status" value="1"/>
</dbReference>
<feature type="compositionally biased region" description="Basic and acidic residues" evidence="1">
    <location>
        <begin position="102"/>
        <end position="114"/>
    </location>
</feature>
<sequence length="340" mass="34289">MLSRALISATAMLLIGCFAAVPVQAQAQNLEAGKSPSQIFAGTCTACHKSPRGLLKTVPAGSLPGFLRQHYTTSPDMASLLSSYLISNGANDTRYSGGQPKNDGKPAEQVDRWGRRVRTAAPSQEPAKPEAEPEQAAKPDADGLAEPGHKGRKRPARPADQAAKPVDGEAAAHAVGERGPDGRKSTAKQRLGRRGKPSVQELPSDETAKDASRPGAAKEEPSKGEAAKPEAMKPSGEAKPESTEIESPKDTGSNQAPAASRPDPVPSVTPAAAAAPPAASGGTPEPAAGPSSSAAPATIPAAPPPAQSTATTESSSPPVTASVPPPSPAGSGSPVPPISK</sequence>
<evidence type="ECO:0000256" key="1">
    <source>
        <dbReference type="SAM" id="MobiDB-lite"/>
    </source>
</evidence>
<feature type="signal peptide" evidence="2">
    <location>
        <begin position="1"/>
        <end position="27"/>
    </location>
</feature>
<dbReference type="RefSeq" id="WP_146686976.1">
    <property type="nucleotide sequence ID" value="NZ_LT629750.1"/>
</dbReference>